<dbReference type="Proteomes" id="UP000708148">
    <property type="component" value="Unassembled WGS sequence"/>
</dbReference>
<feature type="region of interest" description="Disordered" evidence="1">
    <location>
        <begin position="105"/>
        <end position="139"/>
    </location>
</feature>
<dbReference type="OrthoDB" id="508329at2759"/>
<dbReference type="SUPFAM" id="SSF51045">
    <property type="entry name" value="WW domain"/>
    <property type="match status" value="1"/>
</dbReference>
<dbReference type="AlphaFoldDB" id="A0A8S1J3Z6"/>
<evidence type="ECO:0000313" key="3">
    <source>
        <dbReference type="EMBL" id="CAD7700567.1"/>
    </source>
</evidence>
<sequence length="171" mass="19553">MELHHKLRRDPSWHPNACNICGQLGHQAVNCTNGTINWRQIYGDEAFTIKPPVFWSEMADKQKKKEVDVKELARRAREYARMQCQAQGIDYDEMIRGAQVFQHAPEQKPQLPVTSQQNGGSAGGAVKKEAPEGDLPEGWAVARDAQQRVYYWHKKTQKVQWDKPTKDTPVS</sequence>
<dbReference type="SUPFAM" id="SSF57756">
    <property type="entry name" value="Retrovirus zinc finger-like domains"/>
    <property type="match status" value="1"/>
</dbReference>
<protein>
    <recommendedName>
        <fullName evidence="2">WW domain-containing protein</fullName>
    </recommendedName>
</protein>
<dbReference type="Pfam" id="PF00098">
    <property type="entry name" value="zf-CCHC"/>
    <property type="match status" value="1"/>
</dbReference>
<evidence type="ECO:0000313" key="4">
    <source>
        <dbReference type="Proteomes" id="UP000708148"/>
    </source>
</evidence>
<comment type="caution">
    <text evidence="3">The sequence shown here is derived from an EMBL/GenBank/DDBJ whole genome shotgun (WGS) entry which is preliminary data.</text>
</comment>
<evidence type="ECO:0000259" key="2">
    <source>
        <dbReference type="PROSITE" id="PS50020"/>
    </source>
</evidence>
<keyword evidence="4" id="KW-1185">Reference proteome</keyword>
<dbReference type="EMBL" id="CAJHUC010001296">
    <property type="protein sequence ID" value="CAD7700567.1"/>
    <property type="molecule type" value="Genomic_DNA"/>
</dbReference>
<dbReference type="InterPro" id="IPR001202">
    <property type="entry name" value="WW_dom"/>
</dbReference>
<dbReference type="GO" id="GO:0003676">
    <property type="term" value="F:nucleic acid binding"/>
    <property type="evidence" value="ECO:0007669"/>
    <property type="project" value="InterPro"/>
</dbReference>
<organism evidence="3 4">
    <name type="scientific">Ostreobium quekettii</name>
    <dbReference type="NCBI Taxonomy" id="121088"/>
    <lineage>
        <taxon>Eukaryota</taxon>
        <taxon>Viridiplantae</taxon>
        <taxon>Chlorophyta</taxon>
        <taxon>core chlorophytes</taxon>
        <taxon>Ulvophyceae</taxon>
        <taxon>TCBD clade</taxon>
        <taxon>Bryopsidales</taxon>
        <taxon>Ostreobineae</taxon>
        <taxon>Ostreobiaceae</taxon>
        <taxon>Ostreobium</taxon>
    </lineage>
</organism>
<dbReference type="CDD" id="cd00201">
    <property type="entry name" value="WW"/>
    <property type="match status" value="1"/>
</dbReference>
<dbReference type="InterPro" id="IPR036020">
    <property type="entry name" value="WW_dom_sf"/>
</dbReference>
<dbReference type="GO" id="GO:0008270">
    <property type="term" value="F:zinc ion binding"/>
    <property type="evidence" value="ECO:0007669"/>
    <property type="project" value="InterPro"/>
</dbReference>
<gene>
    <name evidence="3" type="ORF">OSTQU699_LOCUS5926</name>
</gene>
<dbReference type="InterPro" id="IPR036875">
    <property type="entry name" value="Znf_CCHC_sf"/>
</dbReference>
<proteinExistence type="predicted"/>
<dbReference type="SMART" id="SM00456">
    <property type="entry name" value="WW"/>
    <property type="match status" value="1"/>
</dbReference>
<dbReference type="PROSITE" id="PS50020">
    <property type="entry name" value="WW_DOMAIN_2"/>
    <property type="match status" value="1"/>
</dbReference>
<dbReference type="InterPro" id="IPR001878">
    <property type="entry name" value="Znf_CCHC"/>
</dbReference>
<dbReference type="Gene3D" id="2.20.70.10">
    <property type="match status" value="1"/>
</dbReference>
<dbReference type="Pfam" id="PF00397">
    <property type="entry name" value="WW"/>
    <property type="match status" value="1"/>
</dbReference>
<accession>A0A8S1J3Z6</accession>
<evidence type="ECO:0000256" key="1">
    <source>
        <dbReference type="SAM" id="MobiDB-lite"/>
    </source>
</evidence>
<reference evidence="3" key="1">
    <citation type="submission" date="2020-12" db="EMBL/GenBank/DDBJ databases">
        <authorList>
            <person name="Iha C."/>
        </authorList>
    </citation>
    <scope>NUCLEOTIDE SEQUENCE</scope>
</reference>
<feature type="domain" description="WW" evidence="2">
    <location>
        <begin position="133"/>
        <end position="166"/>
    </location>
</feature>
<name>A0A8S1J3Z6_9CHLO</name>